<gene>
    <name evidence="1" type="ORF">HLUCCA11_22505</name>
</gene>
<protein>
    <submittedName>
        <fullName evidence="1">Uncharacterized protein</fullName>
    </submittedName>
</protein>
<evidence type="ECO:0000313" key="1">
    <source>
        <dbReference type="EMBL" id="KPQ32028.1"/>
    </source>
</evidence>
<dbReference type="Proteomes" id="UP000050465">
    <property type="component" value="Unassembled WGS sequence"/>
</dbReference>
<dbReference type="AlphaFoldDB" id="A0A0P8BTC6"/>
<dbReference type="EMBL" id="LJZR01000072">
    <property type="protein sequence ID" value="KPQ32028.1"/>
    <property type="molecule type" value="Genomic_DNA"/>
</dbReference>
<accession>A0A0P8BTC6</accession>
<proteinExistence type="predicted"/>
<comment type="caution">
    <text evidence="1">The sequence shown here is derived from an EMBL/GenBank/DDBJ whole genome shotgun (WGS) entry which is preliminary data.</text>
</comment>
<evidence type="ECO:0000313" key="2">
    <source>
        <dbReference type="Proteomes" id="UP000050465"/>
    </source>
</evidence>
<reference evidence="1 2" key="1">
    <citation type="submission" date="2015-09" db="EMBL/GenBank/DDBJ databases">
        <title>Identification and resolution of microdiversity through metagenomic sequencing of parallel consortia.</title>
        <authorList>
            <person name="Nelson W.C."/>
            <person name="Romine M.F."/>
            <person name="Lindemann S.R."/>
        </authorList>
    </citation>
    <scope>NUCLEOTIDE SEQUENCE [LARGE SCALE GENOMIC DNA]</scope>
    <source>
        <strain evidence="1">Ana</strain>
    </source>
</reference>
<organism evidence="1 2">
    <name type="scientific">Phormidesmis priestleyi Ana</name>
    <dbReference type="NCBI Taxonomy" id="1666911"/>
    <lineage>
        <taxon>Bacteria</taxon>
        <taxon>Bacillati</taxon>
        <taxon>Cyanobacteriota</taxon>
        <taxon>Cyanophyceae</taxon>
        <taxon>Leptolyngbyales</taxon>
        <taxon>Leptolyngbyaceae</taxon>
        <taxon>Phormidesmis</taxon>
    </lineage>
</organism>
<dbReference type="STRING" id="1666911.HLUCCA11_22505"/>
<name>A0A0P8BTC6_9CYAN</name>
<sequence>MSKKVAPTQSLGETVEDLHIIFAELDKSYDNRRPIGRSMIMAKAVEAIKNKPALSGGIAAAMKNGTIIALEAAVAHPILKPVIARLAKA</sequence>